<keyword evidence="2" id="KW-0813">Transport</keyword>
<reference evidence="8" key="1">
    <citation type="submission" date="2022-11" db="EMBL/GenBank/DDBJ databases">
        <title>Biodiversity and phylogenetic relationships of bacteria.</title>
        <authorList>
            <person name="Machado R.A.R."/>
            <person name="Bhat A."/>
            <person name="Loulou A."/>
            <person name="Kallel S."/>
        </authorList>
    </citation>
    <scope>NUCLEOTIDE SEQUENCE</scope>
    <source>
        <strain evidence="8">K-TC2</strain>
    </source>
</reference>
<dbReference type="SMART" id="SM00382">
    <property type="entry name" value="AAA"/>
    <property type="match status" value="1"/>
</dbReference>
<dbReference type="PROSITE" id="PS00211">
    <property type="entry name" value="ABC_TRANSPORTER_1"/>
    <property type="match status" value="1"/>
</dbReference>
<dbReference type="GO" id="GO:0006829">
    <property type="term" value="P:zinc ion transport"/>
    <property type="evidence" value="ECO:0007669"/>
    <property type="project" value="UniProtKB-KW"/>
</dbReference>
<sequence>MLKRTAPSIRLDNLTLSYRRHPAVHHVSGTFEPGSFTAIFGPNGAGKSTLLKGIVGLIKPDSGRISLEGVGRNDIGYLPQQSALDRSFPMRVLDVAAMGLWRKAGIFSSIGRKQLGAVEAALAAVGLTGFEDRIIGTLSGGQFQRALFARLLLQDTKLILLDEPFTAIDARTCEDLLALISGWHADGRTVVTVLHDIDLVRERIPETLLLAREMVAWGPTTEVMTDANLARARHLHEAFEDNAELCEMPA</sequence>
<accession>A0A9X3INS2</accession>
<organism evidence="8 9">
    <name type="scientific">Kaistia nematophila</name>
    <dbReference type="NCBI Taxonomy" id="2994654"/>
    <lineage>
        <taxon>Bacteria</taxon>
        <taxon>Pseudomonadati</taxon>
        <taxon>Pseudomonadota</taxon>
        <taxon>Alphaproteobacteria</taxon>
        <taxon>Hyphomicrobiales</taxon>
        <taxon>Kaistiaceae</taxon>
        <taxon>Kaistia</taxon>
    </lineage>
</organism>
<name>A0A9X3INS2_9HYPH</name>
<dbReference type="InterPro" id="IPR003593">
    <property type="entry name" value="AAA+_ATPase"/>
</dbReference>
<keyword evidence="9" id="KW-1185">Reference proteome</keyword>
<dbReference type="InterPro" id="IPR003439">
    <property type="entry name" value="ABC_transporter-like_ATP-bd"/>
</dbReference>
<keyword evidence="6" id="KW-0406">Ion transport</keyword>
<comment type="caution">
    <text evidence="8">The sequence shown here is derived from an EMBL/GenBank/DDBJ whole genome shotgun (WGS) entry which is preliminary data.</text>
</comment>
<evidence type="ECO:0000256" key="3">
    <source>
        <dbReference type="ARBA" id="ARBA00022741"/>
    </source>
</evidence>
<dbReference type="PANTHER" id="PTHR42734">
    <property type="entry name" value="METAL TRANSPORT SYSTEM ATP-BINDING PROTEIN TM_0124-RELATED"/>
    <property type="match status" value="1"/>
</dbReference>
<feature type="domain" description="ABC transporter" evidence="7">
    <location>
        <begin position="9"/>
        <end position="237"/>
    </location>
</feature>
<gene>
    <name evidence="8" type="ORF">OSH07_21960</name>
</gene>
<evidence type="ECO:0000256" key="4">
    <source>
        <dbReference type="ARBA" id="ARBA00022840"/>
    </source>
</evidence>
<evidence type="ECO:0000256" key="6">
    <source>
        <dbReference type="ARBA" id="ARBA00023065"/>
    </source>
</evidence>
<dbReference type="RefSeq" id="WP_266340838.1">
    <property type="nucleotide sequence ID" value="NZ_JAPKNK010000012.1"/>
</dbReference>
<dbReference type="GO" id="GO:0016887">
    <property type="term" value="F:ATP hydrolysis activity"/>
    <property type="evidence" value="ECO:0007669"/>
    <property type="project" value="InterPro"/>
</dbReference>
<dbReference type="InterPro" id="IPR027417">
    <property type="entry name" value="P-loop_NTPase"/>
</dbReference>
<dbReference type="Gene3D" id="3.40.50.300">
    <property type="entry name" value="P-loop containing nucleotide triphosphate hydrolases"/>
    <property type="match status" value="1"/>
</dbReference>
<keyword evidence="5" id="KW-0862">Zinc</keyword>
<evidence type="ECO:0000313" key="8">
    <source>
        <dbReference type="EMBL" id="MCX5571881.1"/>
    </source>
</evidence>
<protein>
    <submittedName>
        <fullName evidence="8">ABC transporter ATP-binding protein</fullName>
    </submittedName>
</protein>
<dbReference type="Proteomes" id="UP001144805">
    <property type="component" value="Unassembled WGS sequence"/>
</dbReference>
<dbReference type="InterPro" id="IPR050153">
    <property type="entry name" value="Metal_Ion_Import_ABC"/>
</dbReference>
<dbReference type="InterPro" id="IPR017871">
    <property type="entry name" value="ABC_transporter-like_CS"/>
</dbReference>
<dbReference type="PROSITE" id="PS50893">
    <property type="entry name" value="ABC_TRANSPORTER_2"/>
    <property type="match status" value="1"/>
</dbReference>
<keyword evidence="3" id="KW-0547">Nucleotide-binding</keyword>
<dbReference type="SUPFAM" id="SSF52540">
    <property type="entry name" value="P-loop containing nucleoside triphosphate hydrolases"/>
    <property type="match status" value="1"/>
</dbReference>
<dbReference type="GO" id="GO:0005524">
    <property type="term" value="F:ATP binding"/>
    <property type="evidence" value="ECO:0007669"/>
    <property type="project" value="UniProtKB-KW"/>
</dbReference>
<comment type="similarity">
    <text evidence="1">Belongs to the ABC transporter superfamily.</text>
</comment>
<evidence type="ECO:0000259" key="7">
    <source>
        <dbReference type="PROSITE" id="PS50893"/>
    </source>
</evidence>
<dbReference type="AlphaFoldDB" id="A0A9X3INS2"/>
<evidence type="ECO:0000256" key="2">
    <source>
        <dbReference type="ARBA" id="ARBA00022448"/>
    </source>
</evidence>
<dbReference type="EMBL" id="JAPKNK010000012">
    <property type="protein sequence ID" value="MCX5571881.1"/>
    <property type="molecule type" value="Genomic_DNA"/>
</dbReference>
<proteinExistence type="inferred from homology"/>
<keyword evidence="5" id="KW-0864">Zinc transport</keyword>
<dbReference type="Pfam" id="PF00005">
    <property type="entry name" value="ABC_tran"/>
    <property type="match status" value="1"/>
</dbReference>
<dbReference type="CDD" id="cd03235">
    <property type="entry name" value="ABC_Metallic_Cations"/>
    <property type="match status" value="1"/>
</dbReference>
<evidence type="ECO:0000256" key="1">
    <source>
        <dbReference type="ARBA" id="ARBA00005417"/>
    </source>
</evidence>
<dbReference type="PANTHER" id="PTHR42734:SF5">
    <property type="entry name" value="IRON TRANSPORT SYSTEM ATP-BINDING PROTEIN HI_0361-RELATED"/>
    <property type="match status" value="1"/>
</dbReference>
<keyword evidence="4 8" id="KW-0067">ATP-binding</keyword>
<evidence type="ECO:0000256" key="5">
    <source>
        <dbReference type="ARBA" id="ARBA00022906"/>
    </source>
</evidence>
<evidence type="ECO:0000313" key="9">
    <source>
        <dbReference type="Proteomes" id="UP001144805"/>
    </source>
</evidence>